<sequence length="96" mass="10380">MIVISWRTVLMGPYNHPAWCARGHRCNLGEHRATPAVMQVDGVGKVLVTRVLGANGRERLEVTGSAYLHTTGQAATKQVDRTLRGFAHVMASAAAQ</sequence>
<dbReference type="EMBL" id="JBHMCA010000047">
    <property type="protein sequence ID" value="MFB9446463.1"/>
    <property type="molecule type" value="Genomic_DNA"/>
</dbReference>
<proteinExistence type="predicted"/>
<comment type="caution">
    <text evidence="1">The sequence shown here is derived from an EMBL/GenBank/DDBJ whole genome shotgun (WGS) entry which is preliminary data.</text>
</comment>
<evidence type="ECO:0000313" key="1">
    <source>
        <dbReference type="EMBL" id="MFB9446463.1"/>
    </source>
</evidence>
<evidence type="ECO:0000313" key="2">
    <source>
        <dbReference type="Proteomes" id="UP001589608"/>
    </source>
</evidence>
<name>A0ABV5MCS6_9ACTN</name>
<dbReference type="RefSeq" id="WP_223092185.1">
    <property type="nucleotide sequence ID" value="NZ_CP061913.1"/>
</dbReference>
<protein>
    <submittedName>
        <fullName evidence="1">Uncharacterized protein</fullName>
    </submittedName>
</protein>
<keyword evidence="2" id="KW-1185">Reference proteome</keyword>
<reference evidence="1 2" key="1">
    <citation type="submission" date="2024-09" db="EMBL/GenBank/DDBJ databases">
        <authorList>
            <person name="Sun Q."/>
            <person name="Mori K."/>
        </authorList>
    </citation>
    <scope>NUCLEOTIDE SEQUENCE [LARGE SCALE GENOMIC DNA]</scope>
    <source>
        <strain evidence="1 2">JCM 3307</strain>
    </source>
</reference>
<organism evidence="1 2">
    <name type="scientific">Dactylosporangium vinaceum</name>
    <dbReference type="NCBI Taxonomy" id="53362"/>
    <lineage>
        <taxon>Bacteria</taxon>
        <taxon>Bacillati</taxon>
        <taxon>Actinomycetota</taxon>
        <taxon>Actinomycetes</taxon>
        <taxon>Micromonosporales</taxon>
        <taxon>Micromonosporaceae</taxon>
        <taxon>Dactylosporangium</taxon>
    </lineage>
</organism>
<dbReference type="Proteomes" id="UP001589608">
    <property type="component" value="Unassembled WGS sequence"/>
</dbReference>
<gene>
    <name evidence="1" type="ORF">ACFFTR_25540</name>
</gene>
<accession>A0ABV5MCS6</accession>